<dbReference type="EMBL" id="OY660886">
    <property type="protein sequence ID" value="CAJ1086419.1"/>
    <property type="molecule type" value="Genomic_DNA"/>
</dbReference>
<evidence type="ECO:0000256" key="6">
    <source>
        <dbReference type="ARBA" id="ARBA00023136"/>
    </source>
</evidence>
<keyword evidence="11" id="KW-0732">Signal</keyword>
<evidence type="ECO:0000256" key="11">
    <source>
        <dbReference type="SAM" id="SignalP"/>
    </source>
</evidence>
<evidence type="ECO:0000256" key="5">
    <source>
        <dbReference type="ARBA" id="ARBA00023040"/>
    </source>
</evidence>
<dbReference type="InterPro" id="IPR017452">
    <property type="entry name" value="GPCR_Rhodpsn_7TM"/>
</dbReference>
<evidence type="ECO:0000259" key="12">
    <source>
        <dbReference type="PROSITE" id="PS50262"/>
    </source>
</evidence>
<dbReference type="PROSITE" id="PS50262">
    <property type="entry name" value="G_PROTEIN_RECEP_F1_2"/>
    <property type="match status" value="1"/>
</dbReference>
<feature type="region of interest" description="Disordered" evidence="9">
    <location>
        <begin position="139"/>
        <end position="169"/>
    </location>
</feature>
<dbReference type="AlphaFoldDB" id="A0AAV1HML5"/>
<feature type="chain" id="PRO_5044010225" evidence="11">
    <location>
        <begin position="23"/>
        <end position="268"/>
    </location>
</feature>
<feature type="transmembrane region" description="Helical" evidence="10">
    <location>
        <begin position="232"/>
        <end position="250"/>
    </location>
</feature>
<sequence>MALTQLVFFLVLPVLFVNHLLWQSTIVLNGSSTLYSMAMVMKPMLHCLVCVDSYMAVVRPIDYLRFKGNQHRWGCLGAAWCIYILMGSIVIFKRSAVTACVVFFPVLAVDTFCCLSVLKNLQKSPPGDREMVEQAKKEKLKTEKSGCPRVSTKDGKQGNSREREGRKDKKVVEVYSSEPRAKKEMNSIKRKAFNTIIIIQVVLTLNYLPFIITFCMDGLVPAQRLKCEYTALSLAAAASCSYLHPVLYLHRLGRLREVKKQLVRHLCH</sequence>
<evidence type="ECO:0000313" key="13">
    <source>
        <dbReference type="EMBL" id="CAJ1086419.1"/>
    </source>
</evidence>
<keyword evidence="2" id="KW-1003">Cell membrane</keyword>
<dbReference type="SUPFAM" id="SSF81321">
    <property type="entry name" value="Family A G protein-coupled receptor-like"/>
    <property type="match status" value="1"/>
</dbReference>
<keyword evidence="8" id="KW-0807">Transducer</keyword>
<keyword evidence="3 10" id="KW-0812">Transmembrane</keyword>
<evidence type="ECO:0000313" key="14">
    <source>
        <dbReference type="Proteomes" id="UP001178508"/>
    </source>
</evidence>
<evidence type="ECO:0000256" key="1">
    <source>
        <dbReference type="ARBA" id="ARBA00004651"/>
    </source>
</evidence>
<keyword evidence="4 10" id="KW-1133">Transmembrane helix</keyword>
<evidence type="ECO:0000256" key="8">
    <source>
        <dbReference type="ARBA" id="ARBA00023224"/>
    </source>
</evidence>
<evidence type="ECO:0000256" key="7">
    <source>
        <dbReference type="ARBA" id="ARBA00023170"/>
    </source>
</evidence>
<feature type="signal peptide" evidence="11">
    <location>
        <begin position="1"/>
        <end position="22"/>
    </location>
</feature>
<protein>
    <submittedName>
        <fullName evidence="13">Uncharacterized protein LOC117807576</fullName>
    </submittedName>
</protein>
<keyword evidence="5" id="KW-0297">G-protein coupled receptor</keyword>
<dbReference type="Proteomes" id="UP001178508">
    <property type="component" value="Chromosome 23"/>
</dbReference>
<name>A0AAV1HML5_XYRNO</name>
<proteinExistence type="predicted"/>
<evidence type="ECO:0000256" key="4">
    <source>
        <dbReference type="ARBA" id="ARBA00022989"/>
    </source>
</evidence>
<organism evidence="13 14">
    <name type="scientific">Xyrichtys novacula</name>
    <name type="common">Pearly razorfish</name>
    <name type="synonym">Hemipteronotus novacula</name>
    <dbReference type="NCBI Taxonomy" id="13765"/>
    <lineage>
        <taxon>Eukaryota</taxon>
        <taxon>Metazoa</taxon>
        <taxon>Chordata</taxon>
        <taxon>Craniata</taxon>
        <taxon>Vertebrata</taxon>
        <taxon>Euteleostomi</taxon>
        <taxon>Actinopterygii</taxon>
        <taxon>Neopterygii</taxon>
        <taxon>Teleostei</taxon>
        <taxon>Neoteleostei</taxon>
        <taxon>Acanthomorphata</taxon>
        <taxon>Eupercaria</taxon>
        <taxon>Labriformes</taxon>
        <taxon>Labridae</taxon>
        <taxon>Xyrichtys</taxon>
    </lineage>
</organism>
<dbReference type="PANTHER" id="PTHR22750">
    <property type="entry name" value="G-PROTEIN COUPLED RECEPTOR"/>
    <property type="match status" value="1"/>
</dbReference>
<feature type="transmembrane region" description="Helical" evidence="10">
    <location>
        <begin position="40"/>
        <end position="61"/>
    </location>
</feature>
<evidence type="ECO:0000256" key="10">
    <source>
        <dbReference type="SAM" id="Phobius"/>
    </source>
</evidence>
<accession>A0AAV1HML5</accession>
<dbReference type="GO" id="GO:0004930">
    <property type="term" value="F:G protein-coupled receptor activity"/>
    <property type="evidence" value="ECO:0007669"/>
    <property type="project" value="UniProtKB-KW"/>
</dbReference>
<feature type="transmembrane region" description="Helical" evidence="10">
    <location>
        <begin position="192"/>
        <end position="212"/>
    </location>
</feature>
<gene>
    <name evidence="13" type="ORF">XNOV1_A003888</name>
</gene>
<dbReference type="Gene3D" id="1.20.1070.10">
    <property type="entry name" value="Rhodopsin 7-helix transmembrane proteins"/>
    <property type="match status" value="1"/>
</dbReference>
<feature type="transmembrane region" description="Helical" evidence="10">
    <location>
        <begin position="96"/>
        <end position="118"/>
    </location>
</feature>
<feature type="transmembrane region" description="Helical" evidence="10">
    <location>
        <begin position="73"/>
        <end position="90"/>
    </location>
</feature>
<evidence type="ECO:0000256" key="9">
    <source>
        <dbReference type="SAM" id="MobiDB-lite"/>
    </source>
</evidence>
<feature type="domain" description="G-protein coupled receptors family 1 profile" evidence="12">
    <location>
        <begin position="1"/>
        <end position="248"/>
    </location>
</feature>
<comment type="subcellular location">
    <subcellularLocation>
        <location evidence="1">Cell membrane</location>
        <topology evidence="1">Multi-pass membrane protein</topology>
    </subcellularLocation>
</comment>
<keyword evidence="14" id="KW-1185">Reference proteome</keyword>
<keyword evidence="6 10" id="KW-0472">Membrane</keyword>
<evidence type="ECO:0000256" key="3">
    <source>
        <dbReference type="ARBA" id="ARBA00022692"/>
    </source>
</evidence>
<dbReference type="GO" id="GO:0005886">
    <property type="term" value="C:plasma membrane"/>
    <property type="evidence" value="ECO:0007669"/>
    <property type="project" value="UniProtKB-SubCell"/>
</dbReference>
<keyword evidence="7" id="KW-0675">Receptor</keyword>
<reference evidence="13" key="1">
    <citation type="submission" date="2023-08" db="EMBL/GenBank/DDBJ databases">
        <authorList>
            <person name="Alioto T."/>
            <person name="Alioto T."/>
            <person name="Gomez Garrido J."/>
        </authorList>
    </citation>
    <scope>NUCLEOTIDE SEQUENCE</scope>
</reference>
<evidence type="ECO:0000256" key="2">
    <source>
        <dbReference type="ARBA" id="ARBA00022475"/>
    </source>
</evidence>